<reference evidence="3" key="1">
    <citation type="journal article" date="2019" name="Int. J. Syst. Evol. Microbiol.">
        <title>The Global Catalogue of Microorganisms (GCM) 10K type strain sequencing project: providing services to taxonomists for standard genome sequencing and annotation.</title>
        <authorList>
            <consortium name="The Broad Institute Genomics Platform"/>
            <consortium name="The Broad Institute Genome Sequencing Center for Infectious Disease"/>
            <person name="Wu L."/>
            <person name="Ma J."/>
        </authorList>
    </citation>
    <scope>NUCLEOTIDE SEQUENCE [LARGE SCALE GENOMIC DNA]</scope>
    <source>
        <strain evidence="3">JCM 19015</strain>
    </source>
</reference>
<keyword evidence="1" id="KW-0694">RNA-binding</keyword>
<keyword evidence="3" id="KW-1185">Reference proteome</keyword>
<comment type="caution">
    <text evidence="2">The sequence shown here is derived from an EMBL/GenBank/DDBJ whole genome shotgun (WGS) entry which is preliminary data.</text>
</comment>
<dbReference type="CDD" id="cd00165">
    <property type="entry name" value="S4"/>
    <property type="match status" value="1"/>
</dbReference>
<name>A0ABP8ZG40_9MICO</name>
<dbReference type="Gene3D" id="3.10.290.10">
    <property type="entry name" value="RNA-binding S4 domain"/>
    <property type="match status" value="1"/>
</dbReference>
<dbReference type="PROSITE" id="PS50889">
    <property type="entry name" value="S4"/>
    <property type="match status" value="1"/>
</dbReference>
<proteinExistence type="predicted"/>
<evidence type="ECO:0000256" key="1">
    <source>
        <dbReference type="PROSITE-ProRule" id="PRU00182"/>
    </source>
</evidence>
<dbReference type="InterPro" id="IPR036986">
    <property type="entry name" value="S4_RNA-bd_sf"/>
</dbReference>
<gene>
    <name evidence="2" type="ORF">GCM10025783_30810</name>
</gene>
<protein>
    <recommendedName>
        <fullName evidence="4">RNA-binding protein</fullName>
    </recommendedName>
</protein>
<dbReference type="SUPFAM" id="SSF55174">
    <property type="entry name" value="Alpha-L RNA-binding motif"/>
    <property type="match status" value="1"/>
</dbReference>
<sequence>MLENAVRAGEAVSARTVPIRDDSIRLGQFLKLAGLIDQGADARQVVTNGQVRVNGEVERRRGRQLTHGDEVEVRGEFVEVG</sequence>
<evidence type="ECO:0000313" key="3">
    <source>
        <dbReference type="Proteomes" id="UP001500121"/>
    </source>
</evidence>
<dbReference type="EMBL" id="BAABLP010000009">
    <property type="protein sequence ID" value="GAA4755507.1"/>
    <property type="molecule type" value="Genomic_DNA"/>
</dbReference>
<dbReference type="RefSeq" id="WP_345482238.1">
    <property type="nucleotide sequence ID" value="NZ_BAABLP010000009.1"/>
</dbReference>
<dbReference type="Pfam" id="PF13275">
    <property type="entry name" value="S4_2"/>
    <property type="match status" value="1"/>
</dbReference>
<evidence type="ECO:0000313" key="2">
    <source>
        <dbReference type="EMBL" id="GAA4755507.1"/>
    </source>
</evidence>
<accession>A0ABP8ZG40</accession>
<evidence type="ECO:0008006" key="4">
    <source>
        <dbReference type="Google" id="ProtNLM"/>
    </source>
</evidence>
<organism evidence="2 3">
    <name type="scientific">Amnibacterium soli</name>
    <dbReference type="NCBI Taxonomy" id="1282736"/>
    <lineage>
        <taxon>Bacteria</taxon>
        <taxon>Bacillati</taxon>
        <taxon>Actinomycetota</taxon>
        <taxon>Actinomycetes</taxon>
        <taxon>Micrococcales</taxon>
        <taxon>Microbacteriaceae</taxon>
        <taxon>Amnibacterium</taxon>
    </lineage>
</organism>
<dbReference type="Proteomes" id="UP001500121">
    <property type="component" value="Unassembled WGS sequence"/>
</dbReference>